<dbReference type="SUPFAM" id="SSF55781">
    <property type="entry name" value="GAF domain-like"/>
    <property type="match status" value="1"/>
</dbReference>
<feature type="domain" description="GAF" evidence="3">
    <location>
        <begin position="48"/>
        <end position="186"/>
    </location>
</feature>
<dbReference type="SMART" id="SM00065">
    <property type="entry name" value="GAF"/>
    <property type="match status" value="1"/>
</dbReference>
<dbReference type="InterPro" id="IPR029016">
    <property type="entry name" value="GAF-like_dom_sf"/>
</dbReference>
<dbReference type="InterPro" id="IPR001932">
    <property type="entry name" value="PPM-type_phosphatase-like_dom"/>
</dbReference>
<dbReference type="PANTHER" id="PTHR43156:SF2">
    <property type="entry name" value="STAGE II SPORULATION PROTEIN E"/>
    <property type="match status" value="1"/>
</dbReference>
<organism evidence="4 5">
    <name type="scientific">Posidoniimonas corsicana</name>
    <dbReference type="NCBI Taxonomy" id="1938618"/>
    <lineage>
        <taxon>Bacteria</taxon>
        <taxon>Pseudomonadati</taxon>
        <taxon>Planctomycetota</taxon>
        <taxon>Planctomycetia</taxon>
        <taxon>Pirellulales</taxon>
        <taxon>Lacipirellulaceae</taxon>
        <taxon>Posidoniimonas</taxon>
    </lineage>
</organism>
<dbReference type="RefSeq" id="WP_146567399.1">
    <property type="nucleotide sequence ID" value="NZ_SIHJ01000003.1"/>
</dbReference>
<reference evidence="4 5" key="1">
    <citation type="submission" date="2019-02" db="EMBL/GenBank/DDBJ databases">
        <title>Deep-cultivation of Planctomycetes and their phenomic and genomic characterization uncovers novel biology.</title>
        <authorList>
            <person name="Wiegand S."/>
            <person name="Jogler M."/>
            <person name="Boedeker C."/>
            <person name="Pinto D."/>
            <person name="Vollmers J."/>
            <person name="Rivas-Marin E."/>
            <person name="Kohn T."/>
            <person name="Peeters S.H."/>
            <person name="Heuer A."/>
            <person name="Rast P."/>
            <person name="Oberbeckmann S."/>
            <person name="Bunk B."/>
            <person name="Jeske O."/>
            <person name="Meyerdierks A."/>
            <person name="Storesund J.E."/>
            <person name="Kallscheuer N."/>
            <person name="Luecker S."/>
            <person name="Lage O.M."/>
            <person name="Pohl T."/>
            <person name="Merkel B.J."/>
            <person name="Hornburger P."/>
            <person name="Mueller R.-W."/>
            <person name="Bruemmer F."/>
            <person name="Labrenz M."/>
            <person name="Spormann A.M."/>
            <person name="Op Den Camp H."/>
            <person name="Overmann J."/>
            <person name="Amann R."/>
            <person name="Jetten M.S.M."/>
            <person name="Mascher T."/>
            <person name="Medema M.H."/>
            <person name="Devos D.P."/>
            <person name="Kaster A.-K."/>
            <person name="Ovreas L."/>
            <person name="Rohde M."/>
            <person name="Galperin M.Y."/>
            <person name="Jogler C."/>
        </authorList>
    </citation>
    <scope>NUCLEOTIDE SEQUENCE [LARGE SCALE GENOMIC DNA]</scope>
    <source>
        <strain evidence="4 5">KOR34</strain>
    </source>
</reference>
<dbReference type="GO" id="GO:0016791">
    <property type="term" value="F:phosphatase activity"/>
    <property type="evidence" value="ECO:0007669"/>
    <property type="project" value="TreeGrafter"/>
</dbReference>
<dbReference type="InterPro" id="IPR052016">
    <property type="entry name" value="Bact_Sigma-Reg"/>
</dbReference>
<evidence type="ECO:0000256" key="1">
    <source>
        <dbReference type="ARBA" id="ARBA00022801"/>
    </source>
</evidence>
<comment type="caution">
    <text evidence="4">The sequence shown here is derived from an EMBL/GenBank/DDBJ whole genome shotgun (WGS) entry which is preliminary data.</text>
</comment>
<keyword evidence="5" id="KW-1185">Reference proteome</keyword>
<dbReference type="InterPro" id="IPR003018">
    <property type="entry name" value="GAF"/>
</dbReference>
<evidence type="ECO:0000313" key="4">
    <source>
        <dbReference type="EMBL" id="TWT32211.1"/>
    </source>
</evidence>
<evidence type="ECO:0000256" key="2">
    <source>
        <dbReference type="SAM" id="MobiDB-lite"/>
    </source>
</evidence>
<dbReference type="Gene3D" id="3.60.40.10">
    <property type="entry name" value="PPM-type phosphatase domain"/>
    <property type="match status" value="1"/>
</dbReference>
<dbReference type="Pfam" id="PF01590">
    <property type="entry name" value="GAF"/>
    <property type="match status" value="1"/>
</dbReference>
<dbReference type="EMBL" id="SIHJ01000003">
    <property type="protein sequence ID" value="TWT32211.1"/>
    <property type="molecule type" value="Genomic_DNA"/>
</dbReference>
<protein>
    <submittedName>
        <fullName evidence="4">Stage II sporulation protein E (SpoIIE)</fullName>
    </submittedName>
</protein>
<accession>A0A5C5V1E6</accession>
<dbReference type="OrthoDB" id="250169at2"/>
<dbReference type="Pfam" id="PF07228">
    <property type="entry name" value="SpoIIE"/>
    <property type="match status" value="1"/>
</dbReference>
<dbReference type="Proteomes" id="UP000316714">
    <property type="component" value="Unassembled WGS sequence"/>
</dbReference>
<evidence type="ECO:0000259" key="3">
    <source>
        <dbReference type="SMART" id="SM00065"/>
    </source>
</evidence>
<sequence>MPTDDTHLDPPTILMPVQPTVPQPDAMPGPGLPSGMPATVAFAGETTLFEQRITSVLAGTTQGLRYDLADFFVLDDRTAELRTLASTAKRHARPRPIEEAPGDLTALAGEAVVLEDDELMPEFGTPRKCGAAVCVPVASDTTIHGTLWLYCREPRTISDPELQLVEIVAGRLAVELERRELLKPRTTSVASVTPPEPARLLLPTDALQLDELEVAGQTDATLALHDWHTLADGRVLVYAGAFVGSPGVKDEESHLTLQAARIALRSHAETAVNAGRLLNRVTDTLSEASPGGAGVSIAAAVVDPNTGEGSYALAGAAVAMRVRASQQQADSTDDPPVGWDSEQRHRTAAFELEIRERLILAVGDPRQLDARRARRIVKVFADVTADNHRRMDAWRAMDAAVRRAEAAGAPFDSVIALRRK</sequence>
<evidence type="ECO:0000313" key="5">
    <source>
        <dbReference type="Proteomes" id="UP000316714"/>
    </source>
</evidence>
<gene>
    <name evidence="4" type="ORF">KOR34_39730</name>
</gene>
<keyword evidence="1" id="KW-0378">Hydrolase</keyword>
<dbReference type="Gene3D" id="3.30.450.40">
    <property type="match status" value="1"/>
</dbReference>
<dbReference type="AlphaFoldDB" id="A0A5C5V1E6"/>
<name>A0A5C5V1E6_9BACT</name>
<dbReference type="PANTHER" id="PTHR43156">
    <property type="entry name" value="STAGE II SPORULATION PROTEIN E-RELATED"/>
    <property type="match status" value="1"/>
</dbReference>
<feature type="region of interest" description="Disordered" evidence="2">
    <location>
        <begin position="1"/>
        <end position="29"/>
    </location>
</feature>
<proteinExistence type="predicted"/>
<feature type="compositionally biased region" description="Pro residues" evidence="2">
    <location>
        <begin position="19"/>
        <end position="29"/>
    </location>
</feature>
<dbReference type="InterPro" id="IPR036457">
    <property type="entry name" value="PPM-type-like_dom_sf"/>
</dbReference>